<keyword evidence="4" id="KW-1185">Reference proteome</keyword>
<comment type="subunit">
    <text evidence="1">Component of the RNA polymerase III (Pol III) complex consisting of 17 subunits.</text>
</comment>
<keyword evidence="1" id="KW-0539">Nucleus</keyword>
<keyword evidence="1" id="KW-0240">DNA-directed RNA polymerase</keyword>
<dbReference type="Proteomes" id="UP000789396">
    <property type="component" value="Unassembled WGS sequence"/>
</dbReference>
<dbReference type="InterPro" id="IPR013197">
    <property type="entry name" value="RNA_pol_III_RPC82-rel_HTH"/>
</dbReference>
<dbReference type="Pfam" id="PF08221">
    <property type="entry name" value="HTH_9"/>
    <property type="match status" value="1"/>
</dbReference>
<evidence type="ECO:0000256" key="1">
    <source>
        <dbReference type="RuleBase" id="RU367076"/>
    </source>
</evidence>
<dbReference type="EMBL" id="CAJVPZ010002190">
    <property type="protein sequence ID" value="CAG8507908.1"/>
    <property type="molecule type" value="Genomic_DNA"/>
</dbReference>
<evidence type="ECO:0000313" key="3">
    <source>
        <dbReference type="EMBL" id="CAG8507908.1"/>
    </source>
</evidence>
<dbReference type="PANTHER" id="PTHR12949:SF0">
    <property type="entry name" value="DNA-DIRECTED RNA POLYMERASE III SUBUNIT RPC3"/>
    <property type="match status" value="1"/>
</dbReference>
<gene>
    <name evidence="3" type="ORF">RFULGI_LOCUS2754</name>
</gene>
<dbReference type="InterPro" id="IPR039748">
    <property type="entry name" value="RPC3"/>
</dbReference>
<comment type="similarity">
    <text evidence="1">Belongs to the RNA polymerase beta chain family.</text>
</comment>
<dbReference type="GO" id="GO:0005666">
    <property type="term" value="C:RNA polymerase III complex"/>
    <property type="evidence" value="ECO:0007669"/>
    <property type="project" value="UniProtKB-UniRule"/>
</dbReference>
<evidence type="ECO:0000313" key="4">
    <source>
        <dbReference type="Proteomes" id="UP000789396"/>
    </source>
</evidence>
<dbReference type="InterPro" id="IPR036388">
    <property type="entry name" value="WH-like_DNA-bd_sf"/>
</dbReference>
<comment type="function">
    <text evidence="1">DNA-dependent RNA polymerase catalyzes the transcription of DNA into RNA using the four ribonucleoside triphosphates as substrates. Specific core component of RNA polymerase III which synthesizes small RNAs, such as 5S rRNA and tRNAs.</text>
</comment>
<keyword evidence="1" id="KW-0804">Transcription</keyword>
<comment type="caution">
    <text evidence="3">The sequence shown here is derived from an EMBL/GenBank/DDBJ whole genome shotgun (WGS) entry which is preliminary data.</text>
</comment>
<dbReference type="PANTHER" id="PTHR12949">
    <property type="entry name" value="RNA POLYMERASE III DNA DIRECTED -RELATED"/>
    <property type="match status" value="1"/>
</dbReference>
<organism evidence="3 4">
    <name type="scientific">Racocetra fulgida</name>
    <dbReference type="NCBI Taxonomy" id="60492"/>
    <lineage>
        <taxon>Eukaryota</taxon>
        <taxon>Fungi</taxon>
        <taxon>Fungi incertae sedis</taxon>
        <taxon>Mucoromycota</taxon>
        <taxon>Glomeromycotina</taxon>
        <taxon>Glomeromycetes</taxon>
        <taxon>Diversisporales</taxon>
        <taxon>Gigasporaceae</taxon>
        <taxon>Racocetra</taxon>
    </lineage>
</organism>
<dbReference type="Gene3D" id="1.10.10.10">
    <property type="entry name" value="Winged helix-like DNA-binding domain superfamily/Winged helix DNA-binding domain"/>
    <property type="match status" value="1"/>
</dbReference>
<feature type="domain" description="RNA polymerase III subunit RPC82-related helix-turn-helix" evidence="2">
    <location>
        <begin position="8"/>
        <end position="65"/>
    </location>
</feature>
<dbReference type="OrthoDB" id="272392at2759"/>
<sequence>MADTLNRLCCYVIRDDFGPIVEQVAKVLLQKGRLTLPVIAKLSKFALAKTRECLFILIQHNLVYWAETRESQRIGIYYSIEKDEILTSFADSISARDKANEAEQRELAKVTNFIPTKKQMAEAKAKLAANLDMDDTATGSVVV</sequence>
<name>A0A9N8ZTT2_9GLOM</name>
<dbReference type="AlphaFoldDB" id="A0A9N8ZTT2"/>
<protein>
    <recommendedName>
        <fullName evidence="1">DNA-directed RNA polymerase III subunit RPC3</fullName>
        <shortName evidence="1">RNA polymerase III subunit C3</shortName>
    </recommendedName>
</protein>
<comment type="subcellular location">
    <subcellularLocation>
        <location evidence="1">Nucleus</location>
    </subcellularLocation>
</comment>
<dbReference type="GO" id="GO:0003697">
    <property type="term" value="F:single-stranded DNA binding"/>
    <property type="evidence" value="ECO:0007669"/>
    <property type="project" value="UniProtKB-UniRule"/>
</dbReference>
<reference evidence="3" key="1">
    <citation type="submission" date="2021-06" db="EMBL/GenBank/DDBJ databases">
        <authorList>
            <person name="Kallberg Y."/>
            <person name="Tangrot J."/>
            <person name="Rosling A."/>
        </authorList>
    </citation>
    <scope>NUCLEOTIDE SEQUENCE</scope>
    <source>
        <strain evidence="3">IN212</strain>
    </source>
</reference>
<proteinExistence type="inferred from homology"/>
<accession>A0A9N8ZTT2</accession>
<evidence type="ECO:0000259" key="2">
    <source>
        <dbReference type="Pfam" id="PF08221"/>
    </source>
</evidence>